<proteinExistence type="predicted"/>
<dbReference type="Proteomes" id="UP001056778">
    <property type="component" value="Chromosome 6"/>
</dbReference>
<protein>
    <submittedName>
        <fullName evidence="1">Uncharacterized protein</fullName>
    </submittedName>
</protein>
<sequence>MCNETVNYPEDEIRQLVEKTPGYKELFGTILKTNRQVSVEDRNGDDEETDEEKETNMCGTITHYIAPKIAIDVDGIEHYVVNGDGMEQLVEYETCDKDASCVAAGHIPGHIVSCQIQEVIIRLTVYTKTSNGDWTSKMARGRQRQSTKGNFTKEQMEAAVRMVIEEQMSLRKCAERNGIKFQTLQRYVTKQKTAGIGTNIRLTPNYACRRIFTLEQEATVEEYAVTCAKMCFGKSRKDLRCIAYEVAIANQINVPGFWVLCRVTQI</sequence>
<gene>
    <name evidence="1" type="ORF">MML48_6g00004783</name>
</gene>
<keyword evidence="2" id="KW-1185">Reference proteome</keyword>
<accession>A0ACB9T077</accession>
<evidence type="ECO:0000313" key="2">
    <source>
        <dbReference type="Proteomes" id="UP001056778"/>
    </source>
</evidence>
<comment type="caution">
    <text evidence="1">The sequence shown here is derived from an EMBL/GenBank/DDBJ whole genome shotgun (WGS) entry which is preliminary data.</text>
</comment>
<reference evidence="1" key="1">
    <citation type="submission" date="2022-04" db="EMBL/GenBank/DDBJ databases">
        <title>Chromosome-scale genome assembly of Holotrichia oblita Faldermann.</title>
        <authorList>
            <person name="Rongchong L."/>
        </authorList>
    </citation>
    <scope>NUCLEOTIDE SEQUENCE</scope>
    <source>
        <strain evidence="1">81SQS9</strain>
    </source>
</reference>
<organism evidence="1 2">
    <name type="scientific">Holotrichia oblita</name>
    <name type="common">Chafer beetle</name>
    <dbReference type="NCBI Taxonomy" id="644536"/>
    <lineage>
        <taxon>Eukaryota</taxon>
        <taxon>Metazoa</taxon>
        <taxon>Ecdysozoa</taxon>
        <taxon>Arthropoda</taxon>
        <taxon>Hexapoda</taxon>
        <taxon>Insecta</taxon>
        <taxon>Pterygota</taxon>
        <taxon>Neoptera</taxon>
        <taxon>Endopterygota</taxon>
        <taxon>Coleoptera</taxon>
        <taxon>Polyphaga</taxon>
        <taxon>Scarabaeiformia</taxon>
        <taxon>Scarabaeidae</taxon>
        <taxon>Melolonthinae</taxon>
        <taxon>Holotrichia</taxon>
    </lineage>
</organism>
<name>A0ACB9T077_HOLOL</name>
<evidence type="ECO:0000313" key="1">
    <source>
        <dbReference type="EMBL" id="KAI4460163.1"/>
    </source>
</evidence>
<dbReference type="EMBL" id="CM043020">
    <property type="protein sequence ID" value="KAI4460163.1"/>
    <property type="molecule type" value="Genomic_DNA"/>
</dbReference>